<sequence>MEIVPLCTPFIYGLTFYLSFLGLCNGLSQHSSHWYQGCHVKTNPDPERHWRTPISLDLCSSQCRKEGFKFVAMSVYTCYCLNKSEDYKSTGEHLCVNNCKDSKLPCGGTTNDTFSIYLSSGPFIESVQLLTQVVEPNMPVSLQVMIKMNKFVNTSKEHLLHSKWENTLELLWLTRFTSGSVRITAKGSHEMAACTLAFPSSGNFHIELTARNLVSFLKSNLTVHVVTRRHKLTDIEFSVIGDTQPSCRHALTNWRDVSRNGKNVLVTSSSGTSVGTQGTTVLANSSALLEIVASGSNLKFDISLWNGITWKKLSRKMYKEMDSCTTNVSCKITQ</sequence>
<proteinExistence type="predicted"/>
<reference evidence="1" key="1">
    <citation type="journal article" date="2023" name="PLoS Negl. Trop. Dis.">
        <title>A genome sequence for Biomphalaria pfeifferi, the major vector snail for the human-infecting parasite Schistosoma mansoni.</title>
        <authorList>
            <person name="Bu L."/>
            <person name="Lu L."/>
            <person name="Laidemitt M.R."/>
            <person name="Zhang S.M."/>
            <person name="Mutuku M."/>
            <person name="Mkoji G."/>
            <person name="Steinauer M."/>
            <person name="Loker E.S."/>
        </authorList>
    </citation>
    <scope>NUCLEOTIDE SEQUENCE</scope>
    <source>
        <strain evidence="1">KasaAsao</strain>
    </source>
</reference>
<dbReference type="AlphaFoldDB" id="A0AAD8B330"/>
<gene>
    <name evidence="1" type="ORF">Bpfe_023445</name>
</gene>
<comment type="caution">
    <text evidence="1">The sequence shown here is derived from an EMBL/GenBank/DDBJ whole genome shotgun (WGS) entry which is preliminary data.</text>
</comment>
<organism evidence="1 2">
    <name type="scientific">Biomphalaria pfeifferi</name>
    <name type="common">Bloodfluke planorb</name>
    <name type="synonym">Freshwater snail</name>
    <dbReference type="NCBI Taxonomy" id="112525"/>
    <lineage>
        <taxon>Eukaryota</taxon>
        <taxon>Metazoa</taxon>
        <taxon>Spiralia</taxon>
        <taxon>Lophotrochozoa</taxon>
        <taxon>Mollusca</taxon>
        <taxon>Gastropoda</taxon>
        <taxon>Heterobranchia</taxon>
        <taxon>Euthyneura</taxon>
        <taxon>Panpulmonata</taxon>
        <taxon>Hygrophila</taxon>
        <taxon>Lymnaeoidea</taxon>
        <taxon>Planorbidae</taxon>
        <taxon>Biomphalaria</taxon>
    </lineage>
</organism>
<evidence type="ECO:0000313" key="1">
    <source>
        <dbReference type="EMBL" id="KAK0047174.1"/>
    </source>
</evidence>
<evidence type="ECO:0000313" key="2">
    <source>
        <dbReference type="Proteomes" id="UP001233172"/>
    </source>
</evidence>
<dbReference type="Proteomes" id="UP001233172">
    <property type="component" value="Unassembled WGS sequence"/>
</dbReference>
<accession>A0AAD8B330</accession>
<feature type="non-terminal residue" evidence="1">
    <location>
        <position position="1"/>
    </location>
</feature>
<name>A0AAD8B330_BIOPF</name>
<reference evidence="1" key="2">
    <citation type="submission" date="2023-04" db="EMBL/GenBank/DDBJ databases">
        <authorList>
            <person name="Bu L."/>
            <person name="Lu L."/>
            <person name="Laidemitt M.R."/>
            <person name="Zhang S.M."/>
            <person name="Mutuku M."/>
            <person name="Mkoji G."/>
            <person name="Steinauer M."/>
            <person name="Loker E.S."/>
        </authorList>
    </citation>
    <scope>NUCLEOTIDE SEQUENCE</scope>
    <source>
        <strain evidence="1">KasaAsao</strain>
        <tissue evidence="1">Whole Snail</tissue>
    </source>
</reference>
<evidence type="ECO:0008006" key="3">
    <source>
        <dbReference type="Google" id="ProtNLM"/>
    </source>
</evidence>
<dbReference type="EMBL" id="JASAOG010000155">
    <property type="protein sequence ID" value="KAK0047174.1"/>
    <property type="molecule type" value="Genomic_DNA"/>
</dbReference>
<protein>
    <recommendedName>
        <fullName evidence="3">WSC domain-containing protein</fullName>
    </recommendedName>
</protein>
<keyword evidence="2" id="KW-1185">Reference proteome</keyword>